<dbReference type="GeneID" id="4704317"/>
<feature type="compositionally biased region" description="Acidic residues" evidence="1">
    <location>
        <begin position="632"/>
        <end position="642"/>
    </location>
</feature>
<dbReference type="HOGENOM" id="CLU_013935_2_0_1"/>
<reference evidence="2 3" key="1">
    <citation type="journal article" date="2008" name="PLoS Genet.">
        <title>Genomic islands in the pathogenic filamentous fungus Aspergillus fumigatus.</title>
        <authorList>
            <person name="Fedorova N.D."/>
            <person name="Khaldi N."/>
            <person name="Joardar V.S."/>
            <person name="Maiti R."/>
            <person name="Amedeo P."/>
            <person name="Anderson M.J."/>
            <person name="Crabtree J."/>
            <person name="Silva J.C."/>
            <person name="Badger J.H."/>
            <person name="Albarraq A."/>
            <person name="Angiuoli S."/>
            <person name="Bussey H."/>
            <person name="Bowyer P."/>
            <person name="Cotty P.J."/>
            <person name="Dyer P.S."/>
            <person name="Egan A."/>
            <person name="Galens K."/>
            <person name="Fraser-Liggett C.M."/>
            <person name="Haas B.J."/>
            <person name="Inman J.M."/>
            <person name="Kent R."/>
            <person name="Lemieux S."/>
            <person name="Malavazi I."/>
            <person name="Orvis J."/>
            <person name="Roemer T."/>
            <person name="Ronning C.M."/>
            <person name="Sundaram J.P."/>
            <person name="Sutton G."/>
            <person name="Turner G."/>
            <person name="Venter J.C."/>
            <person name="White O.R."/>
            <person name="Whitty B.R."/>
            <person name="Youngman P."/>
            <person name="Wolfe K.H."/>
            <person name="Goldman G.H."/>
            <person name="Wortman J.R."/>
            <person name="Jiang B."/>
            <person name="Denning D.W."/>
            <person name="Nierman W.C."/>
        </authorList>
    </citation>
    <scope>NUCLEOTIDE SEQUENCE [LARGE SCALE GENOMIC DNA]</scope>
    <source>
        <strain evidence="3">ATCC 1007 / CBS 513.65 / DSM 816 / NCTC 3887 / NRRL 1</strain>
    </source>
</reference>
<evidence type="ECO:0000313" key="3">
    <source>
        <dbReference type="Proteomes" id="UP000006701"/>
    </source>
</evidence>
<dbReference type="eggNOG" id="ENOG502SNSN">
    <property type="taxonomic scope" value="Eukaryota"/>
</dbReference>
<keyword evidence="3" id="KW-1185">Reference proteome</keyword>
<name>A1CH29_ASPCL</name>
<feature type="region of interest" description="Disordered" evidence="1">
    <location>
        <begin position="631"/>
        <end position="654"/>
    </location>
</feature>
<evidence type="ECO:0000256" key="1">
    <source>
        <dbReference type="SAM" id="MobiDB-lite"/>
    </source>
</evidence>
<dbReference type="OMA" id="AFPWTGC"/>
<dbReference type="AlphaFoldDB" id="A1CH29"/>
<accession>A1CH29</accession>
<gene>
    <name evidence="2" type="ORF">ACLA_046500</name>
</gene>
<dbReference type="EMBL" id="DS027054">
    <property type="protein sequence ID" value="EAW10184.1"/>
    <property type="molecule type" value="Genomic_DNA"/>
</dbReference>
<organism evidence="2 3">
    <name type="scientific">Aspergillus clavatus (strain ATCC 1007 / CBS 513.65 / DSM 816 / NCTC 3887 / NRRL 1 / QM 1276 / 107)</name>
    <dbReference type="NCBI Taxonomy" id="344612"/>
    <lineage>
        <taxon>Eukaryota</taxon>
        <taxon>Fungi</taxon>
        <taxon>Dikarya</taxon>
        <taxon>Ascomycota</taxon>
        <taxon>Pezizomycotina</taxon>
        <taxon>Eurotiomycetes</taxon>
        <taxon>Eurotiomycetidae</taxon>
        <taxon>Eurotiales</taxon>
        <taxon>Aspergillaceae</taxon>
        <taxon>Aspergillus</taxon>
        <taxon>Aspergillus subgen. Fumigati</taxon>
    </lineage>
</organism>
<dbReference type="KEGG" id="act:ACLA_046500"/>
<dbReference type="VEuPathDB" id="FungiDB:ACLA_046500"/>
<dbReference type="OrthoDB" id="3549294at2759"/>
<sequence>MMGLQSCSFVLPSISSVSHPCAFPREFTLSWQSQIVGNNDVLQPSKEQEDIALERSRAYWYHTASIAYSYLENGLTPEFTNPQHALHKVPKFPGRLKSQFGRPLGTTSIFALCSPASSTWRLMGHSDCHAAKKETTKPALVQIGTGSAIPYSFCGNVFSHWIGTTTEKATGPNYLGILAIGWCYILSARLVEMQGGSAIMRYTNSCAECFGESLHNPPEATHVIDVGEADAQIVRWWSAILAKREGWKAIVKDDPDDEFVAPWSVYRTCETPLIIKQRRDSLPPVQTPLSSDDAFDALLEFAHLHDLGSQFPIALTIAMSFPMHRYYGTDAKLPLPSSHGGKTPTSTLGGTSPMWTGLKEELPYYLTLSGSPEVMISTLCGSFWQPDVPCNMVSQWLHPVLEEVLCDTTEGKVQELIALIGAIRRPSVGALWIGAAVSGIGPKIIQKVRRGKPPLDSNAFPWTGAPQSFMDDAGSGPYTSDDPEYISRPDVWRLLHLSPTEEDDLSYEYRPMTPWEPCGVSLTTNCALRVTSHLKCSRHWYHYDHWNWELENGETIQDYGFLRRSPSLVTEELSNIPNIREVSHAFEKRELDPDREASEEASVDIFRWFIVGGEGLPPEKIYQDDLLREMWEQDDDGSEESGEVDHQESQNTFF</sequence>
<dbReference type="RefSeq" id="XP_001271610.1">
    <property type="nucleotide sequence ID" value="XM_001271609.1"/>
</dbReference>
<dbReference type="Proteomes" id="UP000006701">
    <property type="component" value="Unassembled WGS sequence"/>
</dbReference>
<evidence type="ECO:0000313" key="2">
    <source>
        <dbReference type="EMBL" id="EAW10184.1"/>
    </source>
</evidence>
<proteinExistence type="predicted"/>
<protein>
    <submittedName>
        <fullName evidence="2">Uncharacterized protein</fullName>
    </submittedName>
</protein>